<dbReference type="Proteomes" id="UP000198611">
    <property type="component" value="Unassembled WGS sequence"/>
</dbReference>
<reference evidence="1 2" key="1">
    <citation type="submission" date="2016-10" db="EMBL/GenBank/DDBJ databases">
        <authorList>
            <person name="de Groot N.N."/>
        </authorList>
    </citation>
    <scope>NUCLEOTIDE SEQUENCE [LARGE SCALE GENOMIC DNA]</scope>
    <source>
        <strain evidence="1 2">HL3</strain>
    </source>
</reference>
<name>A0A1I1SIQ7_9GAMM</name>
<dbReference type="AlphaFoldDB" id="A0A1I1SIQ7"/>
<evidence type="ECO:0000313" key="1">
    <source>
        <dbReference type="EMBL" id="SFD46326.1"/>
    </source>
</evidence>
<accession>A0A1I1SIQ7</accession>
<proteinExistence type="predicted"/>
<sequence length="200" mass="20111">MHAATEAGRTDHPGGFTEIRLTTEAAPRPGQYLTTEDGTGLPVMAAGNGEVRVLVPGPVPSAITAVAVAGEALAPEPSWLAVADAAGLAPLLFAASGEVPPGLALLGLDEAPFTPRPSRFLTPELPAHLIAAAPLLEDRGIASRLALPDHPAAWEGTLAELVATAVAGRPRPVVVLGRPATIAAVEAVVEGPITGVPQPG</sequence>
<keyword evidence="2" id="KW-1185">Reference proteome</keyword>
<protein>
    <submittedName>
        <fullName evidence="1">Uncharacterized protein</fullName>
    </submittedName>
</protein>
<dbReference type="RefSeq" id="WP_093428347.1">
    <property type="nucleotide sequence ID" value="NZ_FOMJ01000005.1"/>
</dbReference>
<gene>
    <name evidence="1" type="ORF">SAMN05660831_01706</name>
</gene>
<dbReference type="STRING" id="1123397.SAMN05660831_01706"/>
<evidence type="ECO:0000313" key="2">
    <source>
        <dbReference type="Proteomes" id="UP000198611"/>
    </source>
</evidence>
<dbReference type="EMBL" id="FOMJ01000005">
    <property type="protein sequence ID" value="SFD46326.1"/>
    <property type="molecule type" value="Genomic_DNA"/>
</dbReference>
<organism evidence="1 2">
    <name type="scientific">Thiohalospira halophila DSM 15071</name>
    <dbReference type="NCBI Taxonomy" id="1123397"/>
    <lineage>
        <taxon>Bacteria</taxon>
        <taxon>Pseudomonadati</taxon>
        <taxon>Pseudomonadota</taxon>
        <taxon>Gammaproteobacteria</taxon>
        <taxon>Thiohalospirales</taxon>
        <taxon>Thiohalospiraceae</taxon>
        <taxon>Thiohalospira</taxon>
    </lineage>
</organism>